<accession>A0A284QRD7</accession>
<name>A0A284QRD7_ARMOS</name>
<reference evidence="2" key="1">
    <citation type="journal article" date="2017" name="Nat. Ecol. Evol.">
        <title>Genome expansion and lineage-specific genetic innovations in the forest pathogenic fungi Armillaria.</title>
        <authorList>
            <person name="Sipos G."/>
            <person name="Prasanna A.N."/>
            <person name="Walter M.C."/>
            <person name="O'Connor E."/>
            <person name="Balint B."/>
            <person name="Krizsan K."/>
            <person name="Kiss B."/>
            <person name="Hess J."/>
            <person name="Varga T."/>
            <person name="Slot J."/>
            <person name="Riley R."/>
            <person name="Boka B."/>
            <person name="Rigling D."/>
            <person name="Barry K."/>
            <person name="Lee J."/>
            <person name="Mihaltcheva S."/>
            <person name="LaButti K."/>
            <person name="Lipzen A."/>
            <person name="Waldron R."/>
            <person name="Moloney N.M."/>
            <person name="Sperisen C."/>
            <person name="Kredics L."/>
            <person name="Vagvoelgyi C."/>
            <person name="Patrignani A."/>
            <person name="Fitzpatrick D."/>
            <person name="Nagy I."/>
            <person name="Doyle S."/>
            <person name="Anderson J.B."/>
            <person name="Grigoriev I.V."/>
            <person name="Gueldener U."/>
            <person name="Muensterkoetter M."/>
            <person name="Nagy L.G."/>
        </authorList>
    </citation>
    <scope>NUCLEOTIDE SEQUENCE [LARGE SCALE GENOMIC DNA]</scope>
    <source>
        <strain evidence="2">C18/9</strain>
    </source>
</reference>
<dbReference type="Proteomes" id="UP000219338">
    <property type="component" value="Unassembled WGS sequence"/>
</dbReference>
<dbReference type="AlphaFoldDB" id="A0A284QRD7"/>
<gene>
    <name evidence="1" type="ORF">ARMOST_02314</name>
</gene>
<dbReference type="EMBL" id="FUEG01000001">
    <property type="protein sequence ID" value="SJK99032.1"/>
    <property type="molecule type" value="Genomic_DNA"/>
</dbReference>
<keyword evidence="2" id="KW-1185">Reference proteome</keyword>
<proteinExistence type="predicted"/>
<evidence type="ECO:0000313" key="1">
    <source>
        <dbReference type="EMBL" id="SJK99032.1"/>
    </source>
</evidence>
<protein>
    <submittedName>
        <fullName evidence="1">Uncharacterized protein</fullName>
    </submittedName>
</protein>
<evidence type="ECO:0000313" key="2">
    <source>
        <dbReference type="Proteomes" id="UP000219338"/>
    </source>
</evidence>
<organism evidence="1 2">
    <name type="scientific">Armillaria ostoyae</name>
    <name type="common">Armillaria root rot fungus</name>
    <dbReference type="NCBI Taxonomy" id="47428"/>
    <lineage>
        <taxon>Eukaryota</taxon>
        <taxon>Fungi</taxon>
        <taxon>Dikarya</taxon>
        <taxon>Basidiomycota</taxon>
        <taxon>Agaricomycotina</taxon>
        <taxon>Agaricomycetes</taxon>
        <taxon>Agaricomycetidae</taxon>
        <taxon>Agaricales</taxon>
        <taxon>Marasmiineae</taxon>
        <taxon>Physalacriaceae</taxon>
        <taxon>Armillaria</taxon>
    </lineage>
</organism>
<sequence>MYYMASPLSITLFSTRFDTTVDIFTWRLLSQGPKIRHQYAKRCNSGRTLSYDHPRRPTSLIGVAGFLMVRRDGGGFPNTPSPSSNLISHPILPYLGDDGSSSATIDGCFPPPFLSVERSIERRVNGIEGELGWVPRIKAEEGGELRAKGKETLGK</sequence>